<comment type="caution">
    <text evidence="2">The sequence shown here is derived from an EMBL/GenBank/DDBJ whole genome shotgun (WGS) entry which is preliminary data.</text>
</comment>
<evidence type="ECO:0000313" key="3">
    <source>
        <dbReference type="Proteomes" id="UP000191408"/>
    </source>
</evidence>
<protein>
    <submittedName>
        <fullName evidence="2">Uncharacterized protein</fullName>
    </submittedName>
</protein>
<dbReference type="Proteomes" id="UP000191408">
    <property type="component" value="Unassembled WGS sequence"/>
</dbReference>
<dbReference type="EMBL" id="MDYM01000017">
    <property type="protein sequence ID" value="OQD61303.1"/>
    <property type="molecule type" value="Genomic_DNA"/>
</dbReference>
<reference evidence="3" key="1">
    <citation type="journal article" date="2017" name="Nat. Microbiol.">
        <title>Global analysis of biosynthetic gene clusters reveals vast potential of secondary metabolite production in Penicillium species.</title>
        <authorList>
            <person name="Nielsen J.C."/>
            <person name="Grijseels S."/>
            <person name="Prigent S."/>
            <person name="Ji B."/>
            <person name="Dainat J."/>
            <person name="Nielsen K.F."/>
            <person name="Frisvad J.C."/>
            <person name="Workman M."/>
            <person name="Nielsen J."/>
        </authorList>
    </citation>
    <scope>NUCLEOTIDE SEQUENCE [LARGE SCALE GENOMIC DNA]</scope>
    <source>
        <strain evidence="3">IBT 4502</strain>
    </source>
</reference>
<evidence type="ECO:0000313" key="2">
    <source>
        <dbReference type="EMBL" id="OQD61303.1"/>
    </source>
</evidence>
<feature type="compositionally biased region" description="Polar residues" evidence="1">
    <location>
        <begin position="47"/>
        <end position="58"/>
    </location>
</feature>
<dbReference type="AlphaFoldDB" id="A0A1V6N9K4"/>
<sequence>MKKDLHFSVEDIGRYVSVIHKGAKYGIGGDQTTTFGIMVAVEAKSGGTANSDNWSISGTGAYPRKTQRS</sequence>
<name>A0A1V6N9K4_PENPO</name>
<keyword evidence="3" id="KW-1185">Reference proteome</keyword>
<feature type="region of interest" description="Disordered" evidence="1">
    <location>
        <begin position="47"/>
        <end position="69"/>
    </location>
</feature>
<organism evidence="2 3">
    <name type="scientific">Penicillium polonicum</name>
    <dbReference type="NCBI Taxonomy" id="60169"/>
    <lineage>
        <taxon>Eukaryota</taxon>
        <taxon>Fungi</taxon>
        <taxon>Dikarya</taxon>
        <taxon>Ascomycota</taxon>
        <taxon>Pezizomycotina</taxon>
        <taxon>Eurotiomycetes</taxon>
        <taxon>Eurotiomycetidae</taxon>
        <taxon>Eurotiales</taxon>
        <taxon>Aspergillaceae</taxon>
        <taxon>Penicillium</taxon>
    </lineage>
</organism>
<evidence type="ECO:0000256" key="1">
    <source>
        <dbReference type="SAM" id="MobiDB-lite"/>
    </source>
</evidence>
<gene>
    <name evidence="2" type="ORF">PENPOL_c017G00053</name>
</gene>
<proteinExistence type="predicted"/>
<accession>A0A1V6N9K4</accession>